<name>A0A1H7ZNH8_9BACT</name>
<protein>
    <submittedName>
        <fullName evidence="13">Membrane fusion protein HasE</fullName>
    </submittedName>
</protein>
<dbReference type="InterPro" id="IPR010129">
    <property type="entry name" value="T1SS_HlyD"/>
</dbReference>
<dbReference type="Gene3D" id="2.40.30.170">
    <property type="match status" value="1"/>
</dbReference>
<proteinExistence type="inferred from homology"/>
<dbReference type="Pfam" id="PF25994">
    <property type="entry name" value="HH_AprE"/>
    <property type="match status" value="1"/>
</dbReference>
<dbReference type="Proteomes" id="UP000198744">
    <property type="component" value="Unassembled WGS sequence"/>
</dbReference>
<evidence type="ECO:0000256" key="9">
    <source>
        <dbReference type="SAM" id="Coils"/>
    </source>
</evidence>
<organism evidence="13 14">
    <name type="scientific">Syntrophus gentianae</name>
    <dbReference type="NCBI Taxonomy" id="43775"/>
    <lineage>
        <taxon>Bacteria</taxon>
        <taxon>Pseudomonadati</taxon>
        <taxon>Thermodesulfobacteriota</taxon>
        <taxon>Syntrophia</taxon>
        <taxon>Syntrophales</taxon>
        <taxon>Syntrophaceae</taxon>
        <taxon>Syntrophus</taxon>
    </lineage>
</organism>
<feature type="domain" description="AprE-like long alpha-helical hairpin" evidence="11">
    <location>
        <begin position="101"/>
        <end position="290"/>
    </location>
</feature>
<evidence type="ECO:0000256" key="1">
    <source>
        <dbReference type="ARBA" id="ARBA00004377"/>
    </source>
</evidence>
<evidence type="ECO:0000256" key="8">
    <source>
        <dbReference type="ARBA" id="ARBA00023136"/>
    </source>
</evidence>
<sequence length="444" mass="50346">MNGRERQGLDREQPLPLKTSTRPIILVALLGLIFGLGAFLAWASLAPLDEGVVAHGEVTVVSNKKTIQHQYGGTVSEILVKEGDRVKKGQVLIRLNNVQPKADLANMRGEYYQALALEARLLAERNRAVTISFPKEIYDMSNMPEIADIVRTQRELFNARRGTLQTEINILKDNIDGTREYIRRLEELQMSRTRQMDLLKGEMDSLRQLADQGYYPRTKILETERLLAELSGKRSEDLGNIARARKGMSEYQLTILRRQQEFLQDVETRLSEVQTKLAALRDQYAATQDVLEKTEIKAPEEGTVVGLAIHTTGGVIMPGNPVMSIVPANEELIVEAKVMTTDRDRVREKLKVDLMFTSFDIKKTPVIDGEVILVSADRFTDEATKIPYYLCRIRLTQEGLRKLGNRHLEPGMPVQVVIKTGERTLMNYLVKPLFDRISVSFKER</sequence>
<accession>A0A1H7ZNH8</accession>
<evidence type="ECO:0000259" key="12">
    <source>
        <dbReference type="Pfam" id="PF26002"/>
    </source>
</evidence>
<comment type="similarity">
    <text evidence="2">Belongs to the membrane fusion protein (MFP) (TC 8.A.1) family.</text>
</comment>
<keyword evidence="7 10" id="KW-1133">Transmembrane helix</keyword>
<feature type="transmembrane region" description="Helical" evidence="10">
    <location>
        <begin position="21"/>
        <end position="43"/>
    </location>
</feature>
<evidence type="ECO:0000313" key="13">
    <source>
        <dbReference type="EMBL" id="SEM59833.1"/>
    </source>
</evidence>
<dbReference type="InterPro" id="IPR050739">
    <property type="entry name" value="MFP"/>
</dbReference>
<dbReference type="GO" id="GO:0005886">
    <property type="term" value="C:plasma membrane"/>
    <property type="evidence" value="ECO:0007669"/>
    <property type="project" value="UniProtKB-SubCell"/>
</dbReference>
<dbReference type="Gene3D" id="2.40.50.100">
    <property type="match status" value="1"/>
</dbReference>
<dbReference type="SUPFAM" id="SSF111369">
    <property type="entry name" value="HlyD-like secretion proteins"/>
    <property type="match status" value="1"/>
</dbReference>
<evidence type="ECO:0000256" key="4">
    <source>
        <dbReference type="ARBA" id="ARBA00022475"/>
    </source>
</evidence>
<evidence type="ECO:0000256" key="7">
    <source>
        <dbReference type="ARBA" id="ARBA00022989"/>
    </source>
</evidence>
<dbReference type="InterPro" id="IPR006144">
    <property type="entry name" value="Secretion_HlyD_CS"/>
</dbReference>
<evidence type="ECO:0000256" key="6">
    <source>
        <dbReference type="ARBA" id="ARBA00022692"/>
    </source>
</evidence>
<dbReference type="EMBL" id="FOBS01000025">
    <property type="protein sequence ID" value="SEM59833.1"/>
    <property type="molecule type" value="Genomic_DNA"/>
</dbReference>
<dbReference type="PRINTS" id="PR01490">
    <property type="entry name" value="RTXTOXIND"/>
</dbReference>
<gene>
    <name evidence="13" type="ORF">SAMN04489760_12528</name>
</gene>
<feature type="coiled-coil region" evidence="9">
    <location>
        <begin position="263"/>
        <end position="297"/>
    </location>
</feature>
<dbReference type="PROSITE" id="PS00543">
    <property type="entry name" value="HLYD_FAMILY"/>
    <property type="match status" value="1"/>
</dbReference>
<evidence type="ECO:0000256" key="2">
    <source>
        <dbReference type="ARBA" id="ARBA00009477"/>
    </source>
</evidence>
<keyword evidence="4" id="KW-1003">Cell membrane</keyword>
<dbReference type="AlphaFoldDB" id="A0A1H7ZNH8"/>
<keyword evidence="5" id="KW-0997">Cell inner membrane</keyword>
<dbReference type="RefSeq" id="WP_175476556.1">
    <property type="nucleotide sequence ID" value="NZ_FOBS01000025.1"/>
</dbReference>
<dbReference type="PANTHER" id="PTHR30386:SF17">
    <property type="entry name" value="ALKALINE PROTEASE SECRETION PROTEIN APRE"/>
    <property type="match status" value="1"/>
</dbReference>
<evidence type="ECO:0000256" key="3">
    <source>
        <dbReference type="ARBA" id="ARBA00022448"/>
    </source>
</evidence>
<dbReference type="Pfam" id="PF26002">
    <property type="entry name" value="Beta-barrel_AprE"/>
    <property type="match status" value="1"/>
</dbReference>
<reference evidence="13 14" key="1">
    <citation type="submission" date="2016-10" db="EMBL/GenBank/DDBJ databases">
        <authorList>
            <person name="de Groot N.N."/>
        </authorList>
    </citation>
    <scope>NUCLEOTIDE SEQUENCE [LARGE SCALE GENOMIC DNA]</scope>
    <source>
        <strain evidence="13 14">DSM 8423</strain>
    </source>
</reference>
<evidence type="ECO:0000256" key="10">
    <source>
        <dbReference type="SAM" id="Phobius"/>
    </source>
</evidence>
<keyword evidence="14" id="KW-1185">Reference proteome</keyword>
<evidence type="ECO:0000256" key="5">
    <source>
        <dbReference type="ARBA" id="ARBA00022519"/>
    </source>
</evidence>
<evidence type="ECO:0000259" key="11">
    <source>
        <dbReference type="Pfam" id="PF25994"/>
    </source>
</evidence>
<dbReference type="InterPro" id="IPR058982">
    <property type="entry name" value="Beta-barrel_AprE"/>
</dbReference>
<dbReference type="PANTHER" id="PTHR30386">
    <property type="entry name" value="MEMBRANE FUSION SUBUNIT OF EMRAB-TOLC MULTIDRUG EFFLUX PUMP"/>
    <property type="match status" value="1"/>
</dbReference>
<dbReference type="NCBIfam" id="TIGR01843">
    <property type="entry name" value="type_I_hlyD"/>
    <property type="match status" value="1"/>
</dbReference>
<dbReference type="STRING" id="43775.SAMN04489760_12528"/>
<feature type="domain" description="AprE-like beta-barrel" evidence="12">
    <location>
        <begin position="332"/>
        <end position="421"/>
    </location>
</feature>
<keyword evidence="3" id="KW-0813">Transport</keyword>
<keyword evidence="8 10" id="KW-0472">Membrane</keyword>
<keyword evidence="6 10" id="KW-0812">Transmembrane</keyword>
<comment type="subcellular location">
    <subcellularLocation>
        <location evidence="1">Cell inner membrane</location>
        <topology evidence="1">Single-pass membrane protein</topology>
    </subcellularLocation>
</comment>
<evidence type="ECO:0000313" key="14">
    <source>
        <dbReference type="Proteomes" id="UP000198744"/>
    </source>
</evidence>
<dbReference type="InterPro" id="IPR058781">
    <property type="entry name" value="HH_AprE-like"/>
</dbReference>
<keyword evidence="9" id="KW-0175">Coiled coil</keyword>
<dbReference type="GO" id="GO:0009306">
    <property type="term" value="P:protein secretion"/>
    <property type="evidence" value="ECO:0007669"/>
    <property type="project" value="InterPro"/>
</dbReference>